<accession>A0AA40BTM1</accession>
<evidence type="ECO:0000313" key="2">
    <source>
        <dbReference type="Proteomes" id="UP001175000"/>
    </source>
</evidence>
<name>A0AA40BTM1_9PEZI</name>
<gene>
    <name evidence="1" type="ORF">B0T14DRAFT_498781</name>
</gene>
<proteinExistence type="predicted"/>
<dbReference type="EMBL" id="JAULSU010000006">
    <property type="protein sequence ID" value="KAK0613236.1"/>
    <property type="molecule type" value="Genomic_DNA"/>
</dbReference>
<organism evidence="1 2">
    <name type="scientific">Immersiella caudata</name>
    <dbReference type="NCBI Taxonomy" id="314043"/>
    <lineage>
        <taxon>Eukaryota</taxon>
        <taxon>Fungi</taxon>
        <taxon>Dikarya</taxon>
        <taxon>Ascomycota</taxon>
        <taxon>Pezizomycotina</taxon>
        <taxon>Sordariomycetes</taxon>
        <taxon>Sordariomycetidae</taxon>
        <taxon>Sordariales</taxon>
        <taxon>Lasiosphaeriaceae</taxon>
        <taxon>Immersiella</taxon>
    </lineage>
</organism>
<sequence length="199" mass="22386">MRAMLSNQQWTFPPRIRRRRLQSHADLDAEKIDTNAGIKFHLRGGSGSHGEERLERRPNATCEHHAKGFARKYDKSRHAPTNCKSNMGLRFRPGSSAPAEKLFNRADVFKRHPMRVHGPEQGQHGQPAGHCEHDRCVQAPSVGIMVLPSRRGLLVYQENNLQAGPLVTPRGLLASAISWLREKCVRLPLMPMVGVLGHF</sequence>
<dbReference type="Proteomes" id="UP001175000">
    <property type="component" value="Unassembled WGS sequence"/>
</dbReference>
<keyword evidence="2" id="KW-1185">Reference proteome</keyword>
<reference evidence="1" key="1">
    <citation type="submission" date="2023-06" db="EMBL/GenBank/DDBJ databases">
        <title>Genome-scale phylogeny and comparative genomics of the fungal order Sordariales.</title>
        <authorList>
            <consortium name="Lawrence Berkeley National Laboratory"/>
            <person name="Hensen N."/>
            <person name="Bonometti L."/>
            <person name="Westerberg I."/>
            <person name="Brannstrom I.O."/>
            <person name="Guillou S."/>
            <person name="Cros-Aarteil S."/>
            <person name="Calhoun S."/>
            <person name="Haridas S."/>
            <person name="Kuo A."/>
            <person name="Mondo S."/>
            <person name="Pangilinan J."/>
            <person name="Riley R."/>
            <person name="Labutti K."/>
            <person name="Andreopoulos B."/>
            <person name="Lipzen A."/>
            <person name="Chen C."/>
            <person name="Yanf M."/>
            <person name="Daum C."/>
            <person name="Ng V."/>
            <person name="Clum A."/>
            <person name="Steindorff A."/>
            <person name="Ohm R."/>
            <person name="Martin F."/>
            <person name="Silar P."/>
            <person name="Natvig D."/>
            <person name="Lalanne C."/>
            <person name="Gautier V."/>
            <person name="Ament-Velasquez S.L."/>
            <person name="Kruys A."/>
            <person name="Hutchinson M.I."/>
            <person name="Powell A.J."/>
            <person name="Barry K."/>
            <person name="Miller A.N."/>
            <person name="Grigoriev I.V."/>
            <person name="Debuchy R."/>
            <person name="Gladieux P."/>
            <person name="Thoren M.H."/>
            <person name="Johannesson H."/>
        </authorList>
    </citation>
    <scope>NUCLEOTIDE SEQUENCE</scope>
    <source>
        <strain evidence="1">CBS 606.72</strain>
    </source>
</reference>
<comment type="caution">
    <text evidence="1">The sequence shown here is derived from an EMBL/GenBank/DDBJ whole genome shotgun (WGS) entry which is preliminary data.</text>
</comment>
<evidence type="ECO:0000313" key="1">
    <source>
        <dbReference type="EMBL" id="KAK0613236.1"/>
    </source>
</evidence>
<dbReference type="AlphaFoldDB" id="A0AA40BTM1"/>
<protein>
    <submittedName>
        <fullName evidence="1">Uncharacterized protein</fullName>
    </submittedName>
</protein>